<evidence type="ECO:0000313" key="1">
    <source>
        <dbReference type="EMBL" id="MBK1669846.1"/>
    </source>
</evidence>
<accession>A0ABS1DIM0</accession>
<dbReference type="EMBL" id="NRRL01000063">
    <property type="protein sequence ID" value="MBK1669846.1"/>
    <property type="molecule type" value="Genomic_DNA"/>
</dbReference>
<dbReference type="RefSeq" id="WP_200342191.1">
    <property type="nucleotide sequence ID" value="NZ_NRRL01000063.1"/>
</dbReference>
<name>A0ABS1DIM0_9PROT</name>
<reference evidence="1 2" key="1">
    <citation type="journal article" date="2020" name="Microorganisms">
        <title>Osmotic Adaptation and Compatible Solute Biosynthesis of Phototrophic Bacteria as Revealed from Genome Analyses.</title>
        <authorList>
            <person name="Imhoff J.F."/>
            <person name="Rahn T."/>
            <person name="Kunzel S."/>
            <person name="Keller A."/>
            <person name="Neulinger S.C."/>
        </authorList>
    </citation>
    <scope>NUCLEOTIDE SEQUENCE [LARGE SCALE GENOMIC DNA]</scope>
    <source>
        <strain evidence="1 2">DSM 9895</strain>
    </source>
</reference>
<protein>
    <recommendedName>
        <fullName evidence="3">DUF1844 domain-containing protein</fullName>
    </recommendedName>
</protein>
<gene>
    <name evidence="1" type="ORF">CKO28_17560</name>
</gene>
<evidence type="ECO:0008006" key="3">
    <source>
        <dbReference type="Google" id="ProtNLM"/>
    </source>
</evidence>
<sequence>MTYSNEIAALSVKLDAITSGDRALGTDADIDLALLGQMQDALVAASKAALTARDGANLSATEQAAGRVMDALQDALGDLLGDAEEVQSETAADKAA</sequence>
<comment type="caution">
    <text evidence="1">The sequence shown here is derived from an EMBL/GenBank/DDBJ whole genome shotgun (WGS) entry which is preliminary data.</text>
</comment>
<dbReference type="Proteomes" id="UP001296873">
    <property type="component" value="Unassembled WGS sequence"/>
</dbReference>
<evidence type="ECO:0000313" key="2">
    <source>
        <dbReference type="Proteomes" id="UP001296873"/>
    </source>
</evidence>
<proteinExistence type="predicted"/>
<organism evidence="1 2">
    <name type="scientific">Rhodovibrio sodomensis</name>
    <dbReference type="NCBI Taxonomy" id="1088"/>
    <lineage>
        <taxon>Bacteria</taxon>
        <taxon>Pseudomonadati</taxon>
        <taxon>Pseudomonadota</taxon>
        <taxon>Alphaproteobacteria</taxon>
        <taxon>Rhodospirillales</taxon>
        <taxon>Rhodovibrionaceae</taxon>
        <taxon>Rhodovibrio</taxon>
    </lineage>
</organism>
<keyword evidence="2" id="KW-1185">Reference proteome</keyword>